<dbReference type="AlphaFoldDB" id="A0A2P5G0L3"/>
<dbReference type="InParanoid" id="A0A2P5G0L3"/>
<keyword evidence="1" id="KW-1133">Transmembrane helix</keyword>
<organism evidence="2 3">
    <name type="scientific">Trema orientale</name>
    <name type="common">Charcoal tree</name>
    <name type="synonym">Celtis orientalis</name>
    <dbReference type="NCBI Taxonomy" id="63057"/>
    <lineage>
        <taxon>Eukaryota</taxon>
        <taxon>Viridiplantae</taxon>
        <taxon>Streptophyta</taxon>
        <taxon>Embryophyta</taxon>
        <taxon>Tracheophyta</taxon>
        <taxon>Spermatophyta</taxon>
        <taxon>Magnoliopsida</taxon>
        <taxon>eudicotyledons</taxon>
        <taxon>Gunneridae</taxon>
        <taxon>Pentapetalae</taxon>
        <taxon>rosids</taxon>
        <taxon>fabids</taxon>
        <taxon>Rosales</taxon>
        <taxon>Cannabaceae</taxon>
        <taxon>Trema</taxon>
    </lineage>
</organism>
<accession>A0A2P5G0L3</accession>
<dbReference type="OrthoDB" id="10412752at2759"/>
<evidence type="ECO:0000256" key="1">
    <source>
        <dbReference type="SAM" id="Phobius"/>
    </source>
</evidence>
<evidence type="ECO:0000313" key="2">
    <source>
        <dbReference type="EMBL" id="POO03584.1"/>
    </source>
</evidence>
<keyword evidence="3" id="KW-1185">Reference proteome</keyword>
<sequence length="100" mass="11113">MNESPPRWVSLQQSLDIVQNVVAVPNWPKRRPLQPLTPLLTLLSPLAAVPRRPTPIANLIVIAATIVSIFLGVLIHFLMIMILVLILIMIITCQNPNYAS</sequence>
<comment type="caution">
    <text evidence="2">The sequence shown here is derived from an EMBL/GenBank/DDBJ whole genome shotgun (WGS) entry which is preliminary data.</text>
</comment>
<gene>
    <name evidence="2" type="ORF">TorRG33x02_007890</name>
</gene>
<proteinExistence type="predicted"/>
<name>A0A2P5G0L3_TREOI</name>
<feature type="transmembrane region" description="Helical" evidence="1">
    <location>
        <begin position="59"/>
        <end position="91"/>
    </location>
</feature>
<evidence type="ECO:0008006" key="4">
    <source>
        <dbReference type="Google" id="ProtNLM"/>
    </source>
</evidence>
<keyword evidence="1" id="KW-0812">Transmembrane</keyword>
<evidence type="ECO:0000313" key="3">
    <source>
        <dbReference type="Proteomes" id="UP000237000"/>
    </source>
</evidence>
<protein>
    <recommendedName>
        <fullName evidence="4">Transmembrane protein</fullName>
    </recommendedName>
</protein>
<reference evidence="3" key="1">
    <citation type="submission" date="2016-06" db="EMBL/GenBank/DDBJ databases">
        <title>Parallel loss of symbiosis genes in relatives of nitrogen-fixing non-legume Parasponia.</title>
        <authorList>
            <person name="Van Velzen R."/>
            <person name="Holmer R."/>
            <person name="Bu F."/>
            <person name="Rutten L."/>
            <person name="Van Zeijl A."/>
            <person name="Liu W."/>
            <person name="Santuari L."/>
            <person name="Cao Q."/>
            <person name="Sharma T."/>
            <person name="Shen D."/>
            <person name="Roswanjaya Y."/>
            <person name="Wardhani T."/>
            <person name="Kalhor M.S."/>
            <person name="Jansen J."/>
            <person name="Van den Hoogen J."/>
            <person name="Gungor B."/>
            <person name="Hartog M."/>
            <person name="Hontelez J."/>
            <person name="Verver J."/>
            <person name="Yang W.-C."/>
            <person name="Schijlen E."/>
            <person name="Repin R."/>
            <person name="Schilthuizen M."/>
            <person name="Schranz E."/>
            <person name="Heidstra R."/>
            <person name="Miyata K."/>
            <person name="Fedorova E."/>
            <person name="Kohlen W."/>
            <person name="Bisseling T."/>
            <person name="Smit S."/>
            <person name="Geurts R."/>
        </authorList>
    </citation>
    <scope>NUCLEOTIDE SEQUENCE [LARGE SCALE GENOMIC DNA]</scope>
    <source>
        <strain evidence="3">cv. RG33-2</strain>
    </source>
</reference>
<dbReference type="Proteomes" id="UP000237000">
    <property type="component" value="Unassembled WGS sequence"/>
</dbReference>
<dbReference type="EMBL" id="JXTC01000002">
    <property type="protein sequence ID" value="POO03584.1"/>
    <property type="molecule type" value="Genomic_DNA"/>
</dbReference>
<keyword evidence="1" id="KW-0472">Membrane</keyword>